<accession>A0ABQ4WY83</accession>
<sequence length="151" mass="17360">MKGRGNNKIPVWSTSTLLDLDEQPTKDFKIVDDISSIIDLRLSQVVLGGAFVEISNMTHDPPKSVVRFINGVDEVVYKMPHKIEQYDSFLDLKKEHTKSVYLRNKEDKKRGVEYVMSKILGFYKEFLELGPEYLTGMDGDGNQIRMCELRV</sequence>
<reference evidence="1" key="1">
    <citation type="journal article" date="2022" name="Int. J. Mol. Sci.">
        <title>Draft Genome of Tanacetum Coccineum: Genomic Comparison of Closely Related Tanacetum-Family Plants.</title>
        <authorList>
            <person name="Yamashiro T."/>
            <person name="Shiraishi A."/>
            <person name="Nakayama K."/>
            <person name="Satake H."/>
        </authorList>
    </citation>
    <scope>NUCLEOTIDE SEQUENCE</scope>
</reference>
<proteinExistence type="predicted"/>
<dbReference type="EMBL" id="BQNB010009021">
    <property type="protein sequence ID" value="GJS57646.1"/>
    <property type="molecule type" value="Genomic_DNA"/>
</dbReference>
<reference evidence="1" key="2">
    <citation type="submission" date="2022-01" db="EMBL/GenBank/DDBJ databases">
        <authorList>
            <person name="Yamashiro T."/>
            <person name="Shiraishi A."/>
            <person name="Satake H."/>
            <person name="Nakayama K."/>
        </authorList>
    </citation>
    <scope>NUCLEOTIDE SEQUENCE</scope>
</reference>
<name>A0ABQ4WY83_9ASTR</name>
<gene>
    <name evidence="1" type="ORF">Tco_0652430</name>
</gene>
<dbReference type="Proteomes" id="UP001151760">
    <property type="component" value="Unassembled WGS sequence"/>
</dbReference>
<keyword evidence="2" id="KW-1185">Reference proteome</keyword>
<evidence type="ECO:0000313" key="2">
    <source>
        <dbReference type="Proteomes" id="UP001151760"/>
    </source>
</evidence>
<comment type="caution">
    <text evidence="1">The sequence shown here is derived from an EMBL/GenBank/DDBJ whole genome shotgun (WGS) entry which is preliminary data.</text>
</comment>
<evidence type="ECO:0000313" key="1">
    <source>
        <dbReference type="EMBL" id="GJS57646.1"/>
    </source>
</evidence>
<protein>
    <submittedName>
        <fullName evidence="1">Uncharacterized protein</fullName>
    </submittedName>
</protein>
<organism evidence="1 2">
    <name type="scientific">Tanacetum coccineum</name>
    <dbReference type="NCBI Taxonomy" id="301880"/>
    <lineage>
        <taxon>Eukaryota</taxon>
        <taxon>Viridiplantae</taxon>
        <taxon>Streptophyta</taxon>
        <taxon>Embryophyta</taxon>
        <taxon>Tracheophyta</taxon>
        <taxon>Spermatophyta</taxon>
        <taxon>Magnoliopsida</taxon>
        <taxon>eudicotyledons</taxon>
        <taxon>Gunneridae</taxon>
        <taxon>Pentapetalae</taxon>
        <taxon>asterids</taxon>
        <taxon>campanulids</taxon>
        <taxon>Asterales</taxon>
        <taxon>Asteraceae</taxon>
        <taxon>Asteroideae</taxon>
        <taxon>Anthemideae</taxon>
        <taxon>Anthemidinae</taxon>
        <taxon>Tanacetum</taxon>
    </lineage>
</organism>